<evidence type="ECO:0000256" key="1">
    <source>
        <dbReference type="ARBA" id="ARBA00004477"/>
    </source>
</evidence>
<dbReference type="InterPro" id="IPR035952">
    <property type="entry name" value="Rhomboid-like_sf"/>
</dbReference>
<accession>A0A6J8DBX8</accession>
<dbReference type="AlphaFoldDB" id="A0A6J8DBX8"/>
<evidence type="ECO:0000256" key="3">
    <source>
        <dbReference type="ARBA" id="ARBA00022692"/>
    </source>
</evidence>
<evidence type="ECO:0000256" key="4">
    <source>
        <dbReference type="ARBA" id="ARBA00022824"/>
    </source>
</evidence>
<keyword evidence="6 7" id="KW-0472">Membrane</keyword>
<comment type="subcellular location">
    <subcellularLocation>
        <location evidence="1 7">Endoplasmic reticulum membrane</location>
        <topology evidence="1 7">Multi-pass membrane protein</topology>
    </subcellularLocation>
</comment>
<reference evidence="8 9" key="1">
    <citation type="submission" date="2020-06" db="EMBL/GenBank/DDBJ databases">
        <authorList>
            <person name="Li R."/>
            <person name="Bekaert M."/>
        </authorList>
    </citation>
    <scope>NUCLEOTIDE SEQUENCE [LARGE SCALE GENOMIC DNA]</scope>
    <source>
        <strain evidence="9">wild</strain>
    </source>
</reference>
<evidence type="ECO:0000313" key="8">
    <source>
        <dbReference type="EMBL" id="CAC5404862.1"/>
    </source>
</evidence>
<proteinExistence type="inferred from homology"/>
<feature type="transmembrane region" description="Helical" evidence="7">
    <location>
        <begin position="151"/>
        <end position="181"/>
    </location>
</feature>
<dbReference type="GO" id="GO:0005789">
    <property type="term" value="C:endoplasmic reticulum membrane"/>
    <property type="evidence" value="ECO:0007669"/>
    <property type="project" value="UniProtKB-SubCell"/>
</dbReference>
<keyword evidence="3 7" id="KW-0812">Transmembrane</keyword>
<evidence type="ECO:0000256" key="5">
    <source>
        <dbReference type="ARBA" id="ARBA00022989"/>
    </source>
</evidence>
<dbReference type="SUPFAM" id="SSF144091">
    <property type="entry name" value="Rhomboid-like"/>
    <property type="match status" value="1"/>
</dbReference>
<dbReference type="PANTHER" id="PTHR11009">
    <property type="entry name" value="DER1-LIKE PROTEIN, DERLIN"/>
    <property type="match status" value="1"/>
</dbReference>
<evidence type="ECO:0000256" key="2">
    <source>
        <dbReference type="ARBA" id="ARBA00008917"/>
    </source>
</evidence>
<evidence type="ECO:0000313" key="9">
    <source>
        <dbReference type="Proteomes" id="UP000507470"/>
    </source>
</evidence>
<comment type="function">
    <text evidence="7">May be involved in the degradation of misfolded endoplasmic reticulum (ER) luminal proteins.</text>
</comment>
<organism evidence="8 9">
    <name type="scientific">Mytilus coruscus</name>
    <name type="common">Sea mussel</name>
    <dbReference type="NCBI Taxonomy" id="42192"/>
    <lineage>
        <taxon>Eukaryota</taxon>
        <taxon>Metazoa</taxon>
        <taxon>Spiralia</taxon>
        <taxon>Lophotrochozoa</taxon>
        <taxon>Mollusca</taxon>
        <taxon>Bivalvia</taxon>
        <taxon>Autobranchia</taxon>
        <taxon>Pteriomorphia</taxon>
        <taxon>Mytilida</taxon>
        <taxon>Mytiloidea</taxon>
        <taxon>Mytilidae</taxon>
        <taxon>Mytilinae</taxon>
        <taxon>Mytilus</taxon>
    </lineage>
</organism>
<keyword evidence="4 7" id="KW-0256">Endoplasmic reticulum</keyword>
<comment type="similarity">
    <text evidence="2 7">Belongs to the derlin family.</text>
</comment>
<dbReference type="InterPro" id="IPR007599">
    <property type="entry name" value="DER1"/>
</dbReference>
<dbReference type="Proteomes" id="UP000507470">
    <property type="component" value="Unassembled WGS sequence"/>
</dbReference>
<dbReference type="Pfam" id="PF04511">
    <property type="entry name" value="DER1"/>
    <property type="match status" value="1"/>
</dbReference>
<feature type="transmembrane region" description="Helical" evidence="7">
    <location>
        <begin position="54"/>
        <end position="77"/>
    </location>
</feature>
<feature type="transmembrane region" description="Helical" evidence="7">
    <location>
        <begin position="18"/>
        <end position="42"/>
    </location>
</feature>
<gene>
    <name evidence="8" type="ORF">MCOR_38602</name>
</gene>
<evidence type="ECO:0000256" key="6">
    <source>
        <dbReference type="ARBA" id="ARBA00023136"/>
    </source>
</evidence>
<sequence>MSSNDIGDFRSIPKITKWWFTGSVIISIAAKLGLLNPMWLFLHYESLIYKFQFWRPLTAVLFYPTGFPYLMNLYFLSSYSTRIETGIYDGKPAEFAFMWLFNWLALVIIGLVAEIYLLMNAMVFSVLYVWCQLNKDQIVEFKFGIQFKAMYLPWGLFAFDAITGSGGLAQLLGIVVGHLYFFLMFKYPQDFGGATMLRVPAILYKWLPNRRGGMSGFGQPADDKMAMIMQMVAGMCGKEEILLETKMI</sequence>
<dbReference type="OrthoDB" id="19102at2759"/>
<keyword evidence="9" id="KW-1185">Reference proteome</keyword>
<dbReference type="GO" id="GO:0006950">
    <property type="term" value="P:response to stress"/>
    <property type="evidence" value="ECO:0007669"/>
    <property type="project" value="UniProtKB-ARBA"/>
</dbReference>
<dbReference type="EMBL" id="CACVKT020007046">
    <property type="protein sequence ID" value="CAC5404862.1"/>
    <property type="molecule type" value="Genomic_DNA"/>
</dbReference>
<evidence type="ECO:0000256" key="7">
    <source>
        <dbReference type="RuleBase" id="RU363059"/>
    </source>
</evidence>
<feature type="transmembrane region" description="Helical" evidence="7">
    <location>
        <begin position="97"/>
        <end position="130"/>
    </location>
</feature>
<name>A0A6J8DBX8_MYTCO</name>
<protein>
    <recommendedName>
        <fullName evidence="7">Derlin</fullName>
    </recommendedName>
</protein>
<keyword evidence="5 7" id="KW-1133">Transmembrane helix</keyword>